<accession>A0A2N9F8A2</accession>
<feature type="compositionally biased region" description="Polar residues" evidence="2">
    <location>
        <begin position="543"/>
        <end position="553"/>
    </location>
</feature>
<feature type="domain" description="Transposase (putative) gypsy type" evidence="3">
    <location>
        <begin position="78"/>
        <end position="126"/>
    </location>
</feature>
<dbReference type="Pfam" id="PF04195">
    <property type="entry name" value="Transposase_28"/>
    <property type="match status" value="1"/>
</dbReference>
<protein>
    <recommendedName>
        <fullName evidence="3">Transposase (putative) gypsy type domain-containing protein</fullName>
    </recommendedName>
</protein>
<feature type="region of interest" description="Disordered" evidence="2">
    <location>
        <begin position="304"/>
        <end position="335"/>
    </location>
</feature>
<dbReference type="AlphaFoldDB" id="A0A2N9F8A2"/>
<proteinExistence type="predicted"/>
<feature type="compositionally biased region" description="Polar residues" evidence="2">
    <location>
        <begin position="35"/>
        <end position="50"/>
    </location>
</feature>
<evidence type="ECO:0000256" key="2">
    <source>
        <dbReference type="SAM" id="MobiDB-lite"/>
    </source>
</evidence>
<sequence length="573" mass="64424">MASSMGDSSESSSSGERESLVLISGSEDFGDQGRFSRTTGSSTPAFSSREPNLPILGRDLNRLFIAEGAFSSNGEDVVLYEEILVAGLRLPIRPFERRLLNRLRLAPSQLNPNAWRLVIGLQVLWKIVSEGEHELTIDEFLFLYKLTYMPASPGIWGFTCHRGSPRLILDLPNSNRSWKPKFFFLCGDNWEFSPEEAIVEDLVAFAVFLRPSLSDQLKGHLSRVINYQRERLVRLVDLLSPSSLAQWSLGPEPSLEVRKVIRSYQRRMMTRAECKRLREVAQNLEDLSDADAFFSKKPKSGKKVVTEKGASSKKEGNVTKEGRQNKPLPLAKGKASSKVHVYHEIPPSLSVSKGKGLVSEEINPTIYNSTSRVMKQVNEAYEKVDLEVYDLIDNMDLLRISIQDSLKRESRSQVKQLETDLKKRDNRLSVLETDYDELLRKTEALQGEISNAMEMAILEFKASEDFQDDTCHYYVAGFKYFRKRATFAFGGVQDWSLVKIFYDEDTTAVEGDSEDEEEEGDVQSRERAVTPPDVPFIPPSGDQGDNPTASPVDSQVAFVDDQATPPPVGDEAP</sequence>
<feature type="compositionally biased region" description="Acidic residues" evidence="2">
    <location>
        <begin position="508"/>
        <end position="521"/>
    </location>
</feature>
<feature type="region of interest" description="Disordered" evidence="2">
    <location>
        <begin position="25"/>
        <end position="50"/>
    </location>
</feature>
<evidence type="ECO:0000256" key="1">
    <source>
        <dbReference type="SAM" id="Coils"/>
    </source>
</evidence>
<evidence type="ECO:0000259" key="3">
    <source>
        <dbReference type="Pfam" id="PF04195"/>
    </source>
</evidence>
<feature type="compositionally biased region" description="Basic and acidic residues" evidence="2">
    <location>
        <begin position="304"/>
        <end position="324"/>
    </location>
</feature>
<dbReference type="InterPro" id="IPR007321">
    <property type="entry name" value="Transposase_28"/>
</dbReference>
<dbReference type="PANTHER" id="PTHR31099">
    <property type="entry name" value="OS06G0165300 PROTEIN"/>
    <property type="match status" value="1"/>
</dbReference>
<dbReference type="PANTHER" id="PTHR31099:SF28">
    <property type="entry name" value="F5J5.12"/>
    <property type="match status" value="1"/>
</dbReference>
<feature type="compositionally biased region" description="Pro residues" evidence="2">
    <location>
        <begin position="564"/>
        <end position="573"/>
    </location>
</feature>
<reference evidence="4" key="1">
    <citation type="submission" date="2018-02" db="EMBL/GenBank/DDBJ databases">
        <authorList>
            <person name="Cohen D.B."/>
            <person name="Kent A.D."/>
        </authorList>
    </citation>
    <scope>NUCLEOTIDE SEQUENCE</scope>
</reference>
<feature type="coiled-coil region" evidence="1">
    <location>
        <begin position="407"/>
        <end position="455"/>
    </location>
</feature>
<keyword evidence="1" id="KW-0175">Coiled coil</keyword>
<organism evidence="4">
    <name type="scientific">Fagus sylvatica</name>
    <name type="common">Beechnut</name>
    <dbReference type="NCBI Taxonomy" id="28930"/>
    <lineage>
        <taxon>Eukaryota</taxon>
        <taxon>Viridiplantae</taxon>
        <taxon>Streptophyta</taxon>
        <taxon>Embryophyta</taxon>
        <taxon>Tracheophyta</taxon>
        <taxon>Spermatophyta</taxon>
        <taxon>Magnoliopsida</taxon>
        <taxon>eudicotyledons</taxon>
        <taxon>Gunneridae</taxon>
        <taxon>Pentapetalae</taxon>
        <taxon>rosids</taxon>
        <taxon>fabids</taxon>
        <taxon>Fagales</taxon>
        <taxon>Fagaceae</taxon>
        <taxon>Fagus</taxon>
    </lineage>
</organism>
<feature type="region of interest" description="Disordered" evidence="2">
    <location>
        <begin position="508"/>
        <end position="573"/>
    </location>
</feature>
<dbReference type="EMBL" id="OIVN01000643">
    <property type="protein sequence ID" value="SPC83393.1"/>
    <property type="molecule type" value="Genomic_DNA"/>
</dbReference>
<evidence type="ECO:0000313" key="4">
    <source>
        <dbReference type="EMBL" id="SPC83393.1"/>
    </source>
</evidence>
<gene>
    <name evidence="4" type="ORF">FSB_LOCUS11275</name>
</gene>
<name>A0A2N9F8A2_FAGSY</name>